<dbReference type="InterPro" id="IPR050103">
    <property type="entry name" value="Class-III_PLP-dep_AT"/>
</dbReference>
<dbReference type="EMBL" id="LQMQ01000031">
    <property type="protein sequence ID" value="KUO40936.1"/>
    <property type="molecule type" value="Genomic_DNA"/>
</dbReference>
<evidence type="ECO:0000256" key="8">
    <source>
        <dbReference type="ARBA" id="ARBA00073894"/>
    </source>
</evidence>
<dbReference type="PIRSF" id="PIRSF000521">
    <property type="entry name" value="Transaminase_4ab_Lys_Orn"/>
    <property type="match status" value="1"/>
</dbReference>
<evidence type="ECO:0000256" key="7">
    <source>
        <dbReference type="ARBA" id="ARBA00052899"/>
    </source>
</evidence>
<evidence type="ECO:0000256" key="3">
    <source>
        <dbReference type="ARBA" id="ARBA00012924"/>
    </source>
</evidence>
<comment type="cofactor">
    <cofactor evidence="1">
        <name>pyridoxal 5'-phosphate</name>
        <dbReference type="ChEBI" id="CHEBI:597326"/>
    </cofactor>
</comment>
<dbReference type="Gene3D" id="3.90.1150.10">
    <property type="entry name" value="Aspartate Aminotransferase, domain 1"/>
    <property type="match status" value="1"/>
</dbReference>
<keyword evidence="4 10" id="KW-0032">Aminotransferase</keyword>
<accession>A0A147JWN2</accession>
<comment type="caution">
    <text evidence="10">The sequence shown here is derived from an EMBL/GenBank/DDBJ whole genome shotgun (WGS) entry which is preliminary data.</text>
</comment>
<dbReference type="InterPro" id="IPR015421">
    <property type="entry name" value="PyrdxlP-dep_Trfase_major"/>
</dbReference>
<evidence type="ECO:0000256" key="4">
    <source>
        <dbReference type="ARBA" id="ARBA00022576"/>
    </source>
</evidence>
<dbReference type="PANTHER" id="PTHR11986:SF58">
    <property type="entry name" value="LEUCINE_METHIONINE RACEMASE"/>
    <property type="match status" value="1"/>
</dbReference>
<dbReference type="InterPro" id="IPR049704">
    <property type="entry name" value="Aminotrans_3_PPA_site"/>
</dbReference>
<evidence type="ECO:0000313" key="10">
    <source>
        <dbReference type="EMBL" id="KUO40936.1"/>
    </source>
</evidence>
<dbReference type="NCBIfam" id="NF004426">
    <property type="entry name" value="PRK05769.1"/>
    <property type="match status" value="1"/>
</dbReference>
<dbReference type="SUPFAM" id="SSF53383">
    <property type="entry name" value="PLP-dependent transferases"/>
    <property type="match status" value="1"/>
</dbReference>
<dbReference type="PANTHER" id="PTHR11986">
    <property type="entry name" value="AMINOTRANSFERASE CLASS III"/>
    <property type="match status" value="1"/>
</dbReference>
<sequence>MKNLKRPKIVVSPPGPKAKAFIERDQAVTSPSLTRTAPLVGVEEEGVWVKDIDGNIFLDFSSGIAVTNVGHKHPQVVEAIKRQAEKLIFVNSCDFYTLPQVELMEKLCELTPGKFKKRVFLGNSGTEAVECALKIAQWQTRNYYVIAFIGGFHGRTMGSLALTTTSVSARRHFKGMMQGVYHVPYAYCYRCPFKQEYPSCGLACVEFIEEIILKKVVPPDDVACMVVEPIQGAGGYIVPPDDYLPALAKICKRNNIIFVVDEVQTGFCRTGKWWASDHVGIEPDVMVVSKAIAAGLPCGAAIARAELMDWDPNAHENTLGGNPIICEAALAVLDILKKEKLDQNAAKVGGYLLKRFKELAESHESIGDVRGRGMMIGIEFVEDRRTKKPAKDFRNALMEEAFKNGLILLGAGVSSLRLAPPLILTEEQADVGFEIFEESLKRVEKDR</sequence>
<dbReference type="EC" id="2.6.1.13" evidence="3"/>
<dbReference type="InterPro" id="IPR005814">
    <property type="entry name" value="Aminotrans_3"/>
</dbReference>
<dbReference type="AlphaFoldDB" id="A0A147JWN2"/>
<dbReference type="Pfam" id="PF00202">
    <property type="entry name" value="Aminotran_3"/>
    <property type="match status" value="1"/>
</dbReference>
<dbReference type="PROSITE" id="PS00600">
    <property type="entry name" value="AA_TRANSFER_CLASS_3"/>
    <property type="match status" value="1"/>
</dbReference>
<dbReference type="FunFam" id="3.40.640.10:FF:000013">
    <property type="entry name" value="4-aminobutyrate aminotransferase"/>
    <property type="match status" value="1"/>
</dbReference>
<evidence type="ECO:0000256" key="5">
    <source>
        <dbReference type="ARBA" id="ARBA00022679"/>
    </source>
</evidence>
<dbReference type="Gene3D" id="3.40.640.10">
    <property type="entry name" value="Type I PLP-dependent aspartate aminotransferase-like (Major domain)"/>
    <property type="match status" value="1"/>
</dbReference>
<dbReference type="STRING" id="1776334.APZ16_01125"/>
<name>A0A147JWN2_HADYE</name>
<keyword evidence="6 9" id="KW-0663">Pyridoxal phosphate</keyword>
<keyword evidence="5 10" id="KW-0808">Transferase</keyword>
<dbReference type="InterPro" id="IPR015424">
    <property type="entry name" value="PyrdxlP-dep_Trfase"/>
</dbReference>
<evidence type="ECO:0000256" key="9">
    <source>
        <dbReference type="RuleBase" id="RU003560"/>
    </source>
</evidence>
<dbReference type="GO" id="GO:0042802">
    <property type="term" value="F:identical protein binding"/>
    <property type="evidence" value="ECO:0007669"/>
    <property type="project" value="TreeGrafter"/>
</dbReference>
<dbReference type="CDD" id="cd00610">
    <property type="entry name" value="OAT_like"/>
    <property type="match status" value="1"/>
</dbReference>
<evidence type="ECO:0000256" key="2">
    <source>
        <dbReference type="ARBA" id="ARBA00008954"/>
    </source>
</evidence>
<comment type="catalytic activity">
    <reaction evidence="7">
        <text>L-ornithine + 2-oxoglutarate = L-glutamate 5-semialdehyde + L-glutamate</text>
        <dbReference type="Rhea" id="RHEA:25160"/>
        <dbReference type="ChEBI" id="CHEBI:16810"/>
        <dbReference type="ChEBI" id="CHEBI:29985"/>
        <dbReference type="ChEBI" id="CHEBI:46911"/>
        <dbReference type="ChEBI" id="CHEBI:58066"/>
        <dbReference type="EC" id="2.6.1.13"/>
    </reaction>
</comment>
<dbReference type="GO" id="GO:0030170">
    <property type="term" value="F:pyridoxal phosphate binding"/>
    <property type="evidence" value="ECO:0007669"/>
    <property type="project" value="InterPro"/>
</dbReference>
<evidence type="ECO:0000313" key="11">
    <source>
        <dbReference type="Proteomes" id="UP000074294"/>
    </source>
</evidence>
<gene>
    <name evidence="10" type="ORF">APZ16_01125</name>
</gene>
<reference evidence="10 11" key="1">
    <citation type="journal article" date="2016" name="Nat. Microbiol.">
        <title>Genomic inference of the metabolism of cosmopolitan subsurface Archaea, Hadesarchaea.</title>
        <authorList>
            <person name="Baker B.J."/>
            <person name="Saw J.H."/>
            <person name="Lind A.E."/>
            <person name="Lazar C.S."/>
            <person name="Hinrichs K.-U."/>
            <person name="Teske A.P."/>
            <person name="Ettema T.J."/>
        </authorList>
    </citation>
    <scope>NUCLEOTIDE SEQUENCE [LARGE SCALE GENOMIC DNA]</scope>
</reference>
<comment type="similarity">
    <text evidence="2 9">Belongs to the class-III pyridoxal-phosphate-dependent aminotransferase family.</text>
</comment>
<proteinExistence type="inferred from homology"/>
<evidence type="ECO:0000256" key="1">
    <source>
        <dbReference type="ARBA" id="ARBA00001933"/>
    </source>
</evidence>
<dbReference type="GO" id="GO:0004587">
    <property type="term" value="F:ornithine aminotransferase activity"/>
    <property type="evidence" value="ECO:0007669"/>
    <property type="project" value="UniProtKB-EC"/>
</dbReference>
<dbReference type="Proteomes" id="UP000074294">
    <property type="component" value="Unassembled WGS sequence"/>
</dbReference>
<dbReference type="InterPro" id="IPR015422">
    <property type="entry name" value="PyrdxlP-dep_Trfase_small"/>
</dbReference>
<organism evidence="10 11">
    <name type="scientific">Hadarchaeum yellowstonense</name>
    <dbReference type="NCBI Taxonomy" id="1776334"/>
    <lineage>
        <taxon>Archaea</taxon>
        <taxon>Methanobacteriati</taxon>
        <taxon>Candidatus Hadarchaeota</taxon>
        <taxon>Candidatus Hadarchaeia</taxon>
        <taxon>Candidatus Hadarchaeales</taxon>
        <taxon>Candidatus Hadarchaeaceae</taxon>
        <taxon>Candidatus Hadarchaeum</taxon>
    </lineage>
</organism>
<protein>
    <recommendedName>
        <fullName evidence="8">Ornithine aminotransferase</fullName>
        <ecNumber evidence="3">2.6.1.13</ecNumber>
    </recommendedName>
</protein>
<evidence type="ECO:0000256" key="6">
    <source>
        <dbReference type="ARBA" id="ARBA00022898"/>
    </source>
</evidence>